<dbReference type="GO" id="GO:0004519">
    <property type="term" value="F:endonuclease activity"/>
    <property type="evidence" value="ECO:0007669"/>
    <property type="project" value="UniProtKB-KW"/>
</dbReference>
<dbReference type="GO" id="GO:0015074">
    <property type="term" value="P:DNA integration"/>
    <property type="evidence" value="ECO:0007669"/>
    <property type="project" value="InterPro"/>
</dbReference>
<sequence>MKGVSELLLSTPSHKATDDDGISAKILKIATPAVPPSLNSDIYLYCLKSLLGNISQPFKSVQDIMAVGCRLRLSANICIFLCIYVSFVNYKSLYLQKSTFLNNSDVYFVSKVSCRTEIAGNLRQQRNPSGDKELSNSLKAVMFCKLFHRACFALALITLAGDIESNPGYQTLHDRRNTRGLKIAHLNIRSLAHKTDSSCLEGIDSKTVDILTLSEPWLDGNICDTKVNPPGLVCVRQDRTGIKEGYGGVAIYMREGLAFRLRNDINTGGQECLWIELIRDKCKPTLVCCSYRAPDSDFQTFISSPHESMSFVDMEKSDVVILGDFNADTMTGSGLAKRDKQELLNFSWAYNLTQLIKEPTRITDTSRTMIDLLFANNEHRIVKSGVVPYRSFENFNPTVFNDDLRDIPWHTVENEDNVDDALFVWNKMFSEVGDQHAPVKRRRVKGTPPPWMNSQISDTMKERDWAHRMARKSNSARLWSMYAKLRNKVNGLVRTAKSKYYSDMIEEANGNSEKVWKAVNEACNRNSSSESIQCIISDGVQQITSQSIASSMNSFFASIGRILGNRIPTSALNLNSTSKHPLFQFDLTELDQSFVLEQLLSLKANKAIGLDKISARLLKISAHTIAPSVVKLLNLSIHTSQFPKLWKCAKITALFNLGDRTNVSNYRPISMLPTLSKILERAVHLQLYQYLITNNLLSNKQFGFLKGLSTTTALTSFADEVLLNMEQGKLCGAVFINLTKAFDIVDHQIMLCKLSEIGLSETALHWFRSFLTGRQQRTSCGNELSEELPVTHGVPQGSILGPLLFVNYINNLPNVLNSCYASLYADDTVIYCYGTSSKELSDKLINDLLGRVYFSIKGLVMLLFEYADLVWGDKHNITLMSSLQVLQNKAAKVILNRPLYSSSTEALAVLKWLPLEKRRFQRRNGRFDPNRMPTNQPLALHYIGDEDSEPNTAYDSRRSSYQRRVRDMATALPAFPEFDVSETSTQATRWKKWLSRFRNLLVAMNVTNKRSQRALVLHYAGTATNEIFDTLPNTTVGEDDDPLEKAVQALTIYFTPKQNREYEIYVFRQAKQERNETISAFHTRLRQLAATCEFDDVDREIKTQIVQSCSSHKLRTKALENPAYTLTQLLDAGRAMELSKTQAANIEENQSVNNLSSHHGNLRRRDRKSNKDGGCQTEKKPRDRKSRNSGHEYRKSGPKCRNCGGNYPHRGGKTSCPAYQATCRSCGTTLRPYANPRTKIKVCGTPVTMMADSGESINILDEKEYRRLPNRPNLEPSSVKIYGYQSKAPLRVLGKFTTALKSETKKLSDRLYVIKGSGGSLLSWRASQRLNLLQTVQQIGGQPSKAGTNTPENLIEEYDDLFHGLGKLKNYQIKLHVDENVPPVAQPHRRVPFHVRKQLEEQLQRDEELGVIELIEDPTSWVSPIVVAPKPKSPGKVRVCVDMRQANKVIRRERHVTPTIKEMIGDLNGAKVFTKLDLNQGYNHLELAPESRYITTFGTHMGLMRYKRLNFGISSAAEIFQNVIRETLEDIDGAKNVSDDILVFAKSHEEHDKNLRAVFQRLREKGLTLNKSKCEYSKDKLEFFGYMFSKDGIAPDPKKVEEVDQPWCWTTEYDRAVNQLREALSSAPVTAYFDPEKETEISVDASPVGLAAILSELDQKTEERHVITNASRSLTVTEQRYSQTEREALALVWACEHLHLYVYGKPITVYTDHKPLVTIYGNPSSKPPARIERWALRLQPYQITVKYSRGETNPADYLSRHLAKNAAQTTHQQKIAEEYINYLATTSTPKAPKTQDIEAATQADATLQGIAEAIVKSNWYLVVKRPGVNPTEFRLLERVKDELAIPSGRDSKIDLSSNGNTYARQSVLGIWSSRRSQVRQRSPVQQQGIRVICRRPWLQASKVTPKWARANGEVERFVRTVKKVIKTAKLECKNPKQELNRLLRNYRATPHTTTRVAPATALFGRPMKTKLPELTTPRSDLEIRERDGSAKAKIKKHADNKRYVKPSTVKEGDTVLVKRDDSKKKSDTPYDPRPHIVVGKKGSMVTAQDDCTR</sequence>
<evidence type="ECO:0000256" key="4">
    <source>
        <dbReference type="ARBA" id="ARBA00022759"/>
    </source>
</evidence>
<dbReference type="CDD" id="cd01650">
    <property type="entry name" value="RT_nLTR_like"/>
    <property type="match status" value="1"/>
</dbReference>
<dbReference type="Gene3D" id="3.30.70.270">
    <property type="match status" value="1"/>
</dbReference>
<dbReference type="EMBL" id="LSMT01000111">
    <property type="protein sequence ID" value="PFX27087.1"/>
    <property type="molecule type" value="Genomic_DNA"/>
</dbReference>
<feature type="domain" description="Reverse transcriptase" evidence="8">
    <location>
        <begin position="635"/>
        <end position="883"/>
    </location>
</feature>
<dbReference type="PANTHER" id="PTHR37984:SF11">
    <property type="entry name" value="INTEGRASE CATALYTIC DOMAIN-CONTAINING PROTEIN"/>
    <property type="match status" value="1"/>
</dbReference>
<dbReference type="Pfam" id="PF00078">
    <property type="entry name" value="RVT_1"/>
    <property type="match status" value="2"/>
</dbReference>
<accession>A0A2B4SEU8</accession>
<dbReference type="InterPro" id="IPR036397">
    <property type="entry name" value="RNaseH_sf"/>
</dbReference>
<feature type="domain" description="Reverse transcriptase" evidence="8">
    <location>
        <begin position="1409"/>
        <end position="1588"/>
    </location>
</feature>
<dbReference type="SUPFAM" id="SSF56672">
    <property type="entry name" value="DNA/RNA polymerases"/>
    <property type="match status" value="2"/>
</dbReference>
<dbReference type="Gene3D" id="3.60.10.10">
    <property type="entry name" value="Endonuclease/exonuclease/phosphatase"/>
    <property type="match status" value="1"/>
</dbReference>
<feature type="region of interest" description="Disordered" evidence="7">
    <location>
        <begin position="1987"/>
        <end position="2053"/>
    </location>
</feature>
<evidence type="ECO:0000259" key="8">
    <source>
        <dbReference type="PROSITE" id="PS50878"/>
    </source>
</evidence>
<dbReference type="GO" id="GO:0016787">
    <property type="term" value="F:hydrolase activity"/>
    <property type="evidence" value="ECO:0007669"/>
    <property type="project" value="UniProtKB-KW"/>
</dbReference>
<dbReference type="GO" id="GO:0003964">
    <property type="term" value="F:RNA-directed DNA polymerase activity"/>
    <property type="evidence" value="ECO:0007669"/>
    <property type="project" value="UniProtKB-KW"/>
</dbReference>
<keyword evidence="3" id="KW-0540">Nuclease</keyword>
<keyword evidence="1" id="KW-0808">Transferase</keyword>
<evidence type="ECO:0000313" key="10">
    <source>
        <dbReference type="EMBL" id="PFX27087.1"/>
    </source>
</evidence>
<dbReference type="InterPro" id="IPR001584">
    <property type="entry name" value="Integrase_cat-core"/>
</dbReference>
<dbReference type="PROSITE" id="PS50878">
    <property type="entry name" value="RT_POL"/>
    <property type="match status" value="2"/>
</dbReference>
<keyword evidence="11" id="KW-1185">Reference proteome</keyword>
<evidence type="ECO:0000256" key="2">
    <source>
        <dbReference type="ARBA" id="ARBA00022695"/>
    </source>
</evidence>
<dbReference type="Pfam" id="PF17917">
    <property type="entry name" value="RT_RNaseH"/>
    <property type="match status" value="1"/>
</dbReference>
<evidence type="ECO:0000259" key="9">
    <source>
        <dbReference type="PROSITE" id="PS50994"/>
    </source>
</evidence>
<feature type="compositionally biased region" description="Polar residues" evidence="7">
    <location>
        <begin position="1144"/>
        <end position="1159"/>
    </location>
</feature>
<dbReference type="InterPro" id="IPR005135">
    <property type="entry name" value="Endo/exonuclease/phosphatase"/>
</dbReference>
<dbReference type="Gene3D" id="3.10.10.10">
    <property type="entry name" value="HIV Type 1 Reverse Transcriptase, subunit A, domain 1"/>
    <property type="match status" value="1"/>
</dbReference>
<name>A0A2B4SEU8_STYPI</name>
<dbReference type="FunFam" id="3.10.20.370:FF:000001">
    <property type="entry name" value="Retrovirus-related Pol polyprotein from transposon 17.6-like protein"/>
    <property type="match status" value="1"/>
</dbReference>
<evidence type="ECO:0000256" key="5">
    <source>
        <dbReference type="ARBA" id="ARBA00022801"/>
    </source>
</evidence>
<reference evidence="11" key="1">
    <citation type="journal article" date="2017" name="bioRxiv">
        <title>Comparative analysis of the genomes of Stylophora pistillata and Acropora digitifera provides evidence for extensive differences between species of corals.</title>
        <authorList>
            <person name="Voolstra C.R."/>
            <person name="Li Y."/>
            <person name="Liew Y.J."/>
            <person name="Baumgarten S."/>
            <person name="Zoccola D."/>
            <person name="Flot J.-F."/>
            <person name="Tambutte S."/>
            <person name="Allemand D."/>
            <person name="Aranda M."/>
        </authorList>
    </citation>
    <scope>NUCLEOTIDE SEQUENCE [LARGE SCALE GENOMIC DNA]</scope>
</reference>
<keyword evidence="6" id="KW-0695">RNA-directed DNA polymerase</keyword>
<dbReference type="InterPro" id="IPR043502">
    <property type="entry name" value="DNA/RNA_pol_sf"/>
</dbReference>
<dbReference type="InterPro" id="IPR043128">
    <property type="entry name" value="Rev_trsase/Diguanyl_cyclase"/>
</dbReference>
<evidence type="ECO:0000256" key="6">
    <source>
        <dbReference type="ARBA" id="ARBA00022918"/>
    </source>
</evidence>
<organism evidence="10 11">
    <name type="scientific">Stylophora pistillata</name>
    <name type="common">Smooth cauliflower coral</name>
    <dbReference type="NCBI Taxonomy" id="50429"/>
    <lineage>
        <taxon>Eukaryota</taxon>
        <taxon>Metazoa</taxon>
        <taxon>Cnidaria</taxon>
        <taxon>Anthozoa</taxon>
        <taxon>Hexacorallia</taxon>
        <taxon>Scleractinia</taxon>
        <taxon>Astrocoeniina</taxon>
        <taxon>Pocilloporidae</taxon>
        <taxon>Stylophora</taxon>
    </lineage>
</organism>
<dbReference type="InterPro" id="IPR000477">
    <property type="entry name" value="RT_dom"/>
</dbReference>
<dbReference type="InterPro" id="IPR041373">
    <property type="entry name" value="RT_RNaseH"/>
</dbReference>
<feature type="domain" description="Integrase catalytic" evidence="9">
    <location>
        <begin position="1785"/>
        <end position="1966"/>
    </location>
</feature>
<keyword evidence="2" id="KW-0548">Nucleotidyltransferase</keyword>
<dbReference type="InterPro" id="IPR036691">
    <property type="entry name" value="Endo/exonu/phosph_ase_sf"/>
</dbReference>
<dbReference type="Proteomes" id="UP000225706">
    <property type="component" value="Unassembled WGS sequence"/>
</dbReference>
<gene>
    <name evidence="10" type="primary">TY3B-G</name>
    <name evidence="10" type="ORF">AWC38_SpisGene8243</name>
</gene>
<dbReference type="PANTHER" id="PTHR37984">
    <property type="entry name" value="PROTEIN CBG26694"/>
    <property type="match status" value="1"/>
</dbReference>
<dbReference type="Pfam" id="PF03372">
    <property type="entry name" value="Exo_endo_phos"/>
    <property type="match status" value="1"/>
</dbReference>
<dbReference type="PROSITE" id="PS50994">
    <property type="entry name" value="INTEGRASE"/>
    <property type="match status" value="1"/>
</dbReference>
<feature type="compositionally biased region" description="Basic and acidic residues" evidence="7">
    <location>
        <begin position="2008"/>
        <end position="2034"/>
    </location>
</feature>
<evidence type="ECO:0000313" key="11">
    <source>
        <dbReference type="Proteomes" id="UP000225706"/>
    </source>
</evidence>
<protein>
    <submittedName>
        <fullName evidence="10">Transposon Ty3-G Gag-Pol polyprotein</fullName>
    </submittedName>
</protein>
<dbReference type="SUPFAM" id="SSF56219">
    <property type="entry name" value="DNase I-like"/>
    <property type="match status" value="1"/>
</dbReference>
<keyword evidence="4" id="KW-0255">Endonuclease</keyword>
<evidence type="ECO:0000256" key="1">
    <source>
        <dbReference type="ARBA" id="ARBA00022679"/>
    </source>
</evidence>
<evidence type="ECO:0000256" key="7">
    <source>
        <dbReference type="SAM" id="MobiDB-lite"/>
    </source>
</evidence>
<feature type="region of interest" description="Disordered" evidence="7">
    <location>
        <begin position="1144"/>
        <end position="1204"/>
    </location>
</feature>
<dbReference type="CDD" id="cd09274">
    <property type="entry name" value="RNase_HI_RT_Ty3"/>
    <property type="match status" value="1"/>
</dbReference>
<dbReference type="CDD" id="cd01647">
    <property type="entry name" value="RT_LTR"/>
    <property type="match status" value="1"/>
</dbReference>
<dbReference type="Gene3D" id="3.30.420.10">
    <property type="entry name" value="Ribonuclease H-like superfamily/Ribonuclease H"/>
    <property type="match status" value="1"/>
</dbReference>
<evidence type="ECO:0000256" key="3">
    <source>
        <dbReference type="ARBA" id="ARBA00022722"/>
    </source>
</evidence>
<dbReference type="GO" id="GO:0003676">
    <property type="term" value="F:nucleic acid binding"/>
    <property type="evidence" value="ECO:0007669"/>
    <property type="project" value="InterPro"/>
</dbReference>
<dbReference type="InterPro" id="IPR050951">
    <property type="entry name" value="Retrovirus_Pol_polyprotein"/>
</dbReference>
<comment type="caution">
    <text evidence="10">The sequence shown here is derived from an EMBL/GenBank/DDBJ whole genome shotgun (WGS) entry which is preliminary data.</text>
</comment>
<keyword evidence="5" id="KW-0378">Hydrolase</keyword>
<proteinExistence type="predicted"/>
<dbReference type="OrthoDB" id="10060843at2759"/>